<protein>
    <recommendedName>
        <fullName evidence="5">V-type ATPase assembly factor PKR1</fullName>
    </recommendedName>
</protein>
<dbReference type="Pfam" id="PF08636">
    <property type="entry name" value="Pkr1"/>
    <property type="match status" value="1"/>
</dbReference>
<dbReference type="STRING" id="45357.A0A2V1ART6"/>
<keyword evidence="2" id="KW-1133">Transmembrane helix</keyword>
<dbReference type="AlphaFoldDB" id="A0A2V1ART6"/>
<evidence type="ECO:0000313" key="4">
    <source>
        <dbReference type="Proteomes" id="UP000244309"/>
    </source>
</evidence>
<dbReference type="GO" id="GO:0070072">
    <property type="term" value="P:vacuolar proton-transporting V-type ATPase complex assembly"/>
    <property type="evidence" value="ECO:0007669"/>
    <property type="project" value="InterPro"/>
</dbReference>
<dbReference type="InterPro" id="IPR013945">
    <property type="entry name" value="Pkr1"/>
</dbReference>
<evidence type="ECO:0008006" key="5">
    <source>
        <dbReference type="Google" id="ProtNLM"/>
    </source>
</evidence>
<keyword evidence="2" id="KW-0472">Membrane</keyword>
<feature type="compositionally biased region" description="Basic and acidic residues" evidence="1">
    <location>
        <begin position="79"/>
        <end position="95"/>
    </location>
</feature>
<feature type="transmembrane region" description="Helical" evidence="2">
    <location>
        <begin position="20"/>
        <end position="40"/>
    </location>
</feature>
<dbReference type="Proteomes" id="UP000244309">
    <property type="component" value="Unassembled WGS sequence"/>
</dbReference>
<proteinExistence type="predicted"/>
<dbReference type="EMBL" id="PKFO01000003">
    <property type="protein sequence ID" value="PVH20236.1"/>
    <property type="molecule type" value="Genomic_DNA"/>
</dbReference>
<sequence length="114" mass="12789">MAFIVELWQSVFTPGTTPALMKALHATFILLFISLFWLIYVTGSIHYINLSVIALLLYGSVLWFVKELEQAKLKTNEELLQEGEEKKEGETESTKAEGSGVSSEKAAPVRKRKV</sequence>
<evidence type="ECO:0000256" key="1">
    <source>
        <dbReference type="SAM" id="MobiDB-lite"/>
    </source>
</evidence>
<feature type="transmembrane region" description="Helical" evidence="2">
    <location>
        <begin position="46"/>
        <end position="65"/>
    </location>
</feature>
<feature type="region of interest" description="Disordered" evidence="1">
    <location>
        <begin position="79"/>
        <end position="114"/>
    </location>
</feature>
<keyword evidence="2" id="KW-0812">Transmembrane</keyword>
<name>A0A2V1ART6_9ASCO</name>
<dbReference type="VEuPathDB" id="FungiDB:CXQ85_002020"/>
<reference evidence="3 4" key="1">
    <citation type="submission" date="2017-12" db="EMBL/GenBank/DDBJ databases">
        <title>Genome Sequence of a Multidrug-Resistant Candida haemulonii Isolate from a Patient with Chronic Leg Ulcers in Israel.</title>
        <authorList>
            <person name="Chow N.A."/>
            <person name="Gade L."/>
            <person name="Batra D."/>
            <person name="Rowe L.A."/>
            <person name="Ben-Ami R."/>
            <person name="Loparev V.N."/>
            <person name="Litvintseva A.P."/>
        </authorList>
    </citation>
    <scope>NUCLEOTIDE SEQUENCE [LARGE SCALE GENOMIC DNA]</scope>
    <source>
        <strain evidence="3 4">B11899</strain>
    </source>
</reference>
<comment type="caution">
    <text evidence="3">The sequence shown here is derived from an EMBL/GenBank/DDBJ whole genome shotgun (WGS) entry which is preliminary data.</text>
</comment>
<accession>A0A2V1ART6</accession>
<dbReference type="PANTHER" id="PTHR28251:SF1">
    <property type="entry name" value="V-TYPE ATPASE ASSEMBLY FACTOR PKR1"/>
    <property type="match status" value="1"/>
</dbReference>
<dbReference type="PANTHER" id="PTHR28251">
    <property type="entry name" value="V-TYPE ATPASE ASSEMBLY FACTOR PKR1"/>
    <property type="match status" value="1"/>
</dbReference>
<gene>
    <name evidence="3" type="ORF">CXQ85_002020</name>
</gene>
<evidence type="ECO:0000256" key="2">
    <source>
        <dbReference type="SAM" id="Phobius"/>
    </source>
</evidence>
<dbReference type="GO" id="GO:0005789">
    <property type="term" value="C:endoplasmic reticulum membrane"/>
    <property type="evidence" value="ECO:0007669"/>
    <property type="project" value="TreeGrafter"/>
</dbReference>
<keyword evidence="4" id="KW-1185">Reference proteome</keyword>
<dbReference type="GeneID" id="37007351"/>
<evidence type="ECO:0000313" key="3">
    <source>
        <dbReference type="EMBL" id="PVH20236.1"/>
    </source>
</evidence>
<dbReference type="OrthoDB" id="9626941at2759"/>
<dbReference type="RefSeq" id="XP_025341176.1">
    <property type="nucleotide sequence ID" value="XM_025485711.1"/>
</dbReference>
<organism evidence="3 4">
    <name type="scientific">Candidozyma haemuli</name>
    <dbReference type="NCBI Taxonomy" id="45357"/>
    <lineage>
        <taxon>Eukaryota</taxon>
        <taxon>Fungi</taxon>
        <taxon>Dikarya</taxon>
        <taxon>Ascomycota</taxon>
        <taxon>Saccharomycotina</taxon>
        <taxon>Pichiomycetes</taxon>
        <taxon>Metschnikowiaceae</taxon>
        <taxon>Candidozyma</taxon>
    </lineage>
</organism>